<reference evidence="1" key="1">
    <citation type="journal article" date="2014" name="Front. Microbiol.">
        <title>High frequency of phylogenetically diverse reductive dehalogenase-homologous genes in deep subseafloor sedimentary metagenomes.</title>
        <authorList>
            <person name="Kawai M."/>
            <person name="Futagami T."/>
            <person name="Toyoda A."/>
            <person name="Takaki Y."/>
            <person name="Nishi S."/>
            <person name="Hori S."/>
            <person name="Arai W."/>
            <person name="Tsubouchi T."/>
            <person name="Morono Y."/>
            <person name="Uchiyama I."/>
            <person name="Ito T."/>
            <person name="Fujiyama A."/>
            <person name="Inagaki F."/>
            <person name="Takami H."/>
        </authorList>
    </citation>
    <scope>NUCLEOTIDE SEQUENCE</scope>
    <source>
        <strain evidence="1">Expedition CK06-06</strain>
    </source>
</reference>
<name>X0UBB1_9ZZZZ</name>
<proteinExistence type="predicted"/>
<protein>
    <submittedName>
        <fullName evidence="1">Uncharacterized protein</fullName>
    </submittedName>
</protein>
<comment type="caution">
    <text evidence="1">The sequence shown here is derived from an EMBL/GenBank/DDBJ whole genome shotgun (WGS) entry which is preliminary data.</text>
</comment>
<gene>
    <name evidence="1" type="ORF">S01H1_32428</name>
</gene>
<accession>X0UBB1</accession>
<feature type="non-terminal residue" evidence="1">
    <location>
        <position position="1"/>
    </location>
</feature>
<sequence length="274" mass="30775">EFALYGLPNQSLAGTINAVQVFARAKSNLVPQHADGEFKILLSPDGVCTDEYTSNDKNLVTGYATYSQSWVENPQTALPFTWADIDAMCIGTKCSSPTVDGDIRSTRCEIESDGFWHDNPPFQAWHDETTTNWDNEIVCGTVWGHDTGDNDPDINEIDKFILDSYHFSCPHIGTPVSITVFCKFFVTGITQRHAIGLADATDPEEGLIAVGHSWEGDHRYYWYTCVENPFDHTPWTWAAIDRMEPLVGISLGLNSTDDDWVKIYNNHPEDRVYV</sequence>
<evidence type="ECO:0000313" key="1">
    <source>
        <dbReference type="EMBL" id="GAG03089.1"/>
    </source>
</evidence>
<dbReference type="AlphaFoldDB" id="X0UBB1"/>
<organism evidence="1">
    <name type="scientific">marine sediment metagenome</name>
    <dbReference type="NCBI Taxonomy" id="412755"/>
    <lineage>
        <taxon>unclassified sequences</taxon>
        <taxon>metagenomes</taxon>
        <taxon>ecological metagenomes</taxon>
    </lineage>
</organism>
<feature type="non-terminal residue" evidence="1">
    <location>
        <position position="274"/>
    </location>
</feature>
<dbReference type="EMBL" id="BARS01020076">
    <property type="protein sequence ID" value="GAG03089.1"/>
    <property type="molecule type" value="Genomic_DNA"/>
</dbReference>